<dbReference type="InterPro" id="IPR059000">
    <property type="entry name" value="ATPase_P-type_domA"/>
</dbReference>
<dbReference type="InterPro" id="IPR001757">
    <property type="entry name" value="P_typ_ATPase"/>
</dbReference>
<dbReference type="PANTHER" id="PTHR43294">
    <property type="entry name" value="SODIUM/POTASSIUM-TRANSPORTING ATPASE SUBUNIT ALPHA"/>
    <property type="match status" value="1"/>
</dbReference>
<keyword evidence="8" id="KW-1278">Translocase</keyword>
<evidence type="ECO:0000313" key="14">
    <source>
        <dbReference type="Proteomes" id="UP000627292"/>
    </source>
</evidence>
<dbReference type="NCBIfam" id="TIGR01494">
    <property type="entry name" value="ATPase_P-type"/>
    <property type="match status" value="2"/>
</dbReference>
<dbReference type="Gene3D" id="3.40.50.1000">
    <property type="entry name" value="HAD superfamily/HAD-like"/>
    <property type="match status" value="1"/>
</dbReference>
<evidence type="ECO:0000256" key="9">
    <source>
        <dbReference type="ARBA" id="ARBA00022989"/>
    </source>
</evidence>
<dbReference type="GO" id="GO:0005524">
    <property type="term" value="F:ATP binding"/>
    <property type="evidence" value="ECO:0007669"/>
    <property type="project" value="UniProtKB-KW"/>
</dbReference>
<evidence type="ECO:0000256" key="7">
    <source>
        <dbReference type="ARBA" id="ARBA00022840"/>
    </source>
</evidence>
<dbReference type="InterPro" id="IPR018303">
    <property type="entry name" value="ATPase_P-typ_P_site"/>
</dbReference>
<dbReference type="GO" id="GO:1990573">
    <property type="term" value="P:potassium ion import across plasma membrane"/>
    <property type="evidence" value="ECO:0007669"/>
    <property type="project" value="TreeGrafter"/>
</dbReference>
<feature type="transmembrane region" description="Helical" evidence="11">
    <location>
        <begin position="853"/>
        <end position="872"/>
    </location>
</feature>
<name>A0A917ISY7_9BACT</name>
<dbReference type="Pfam" id="PF00122">
    <property type="entry name" value="E1-E2_ATPase"/>
    <property type="match status" value="1"/>
</dbReference>
<dbReference type="InterPro" id="IPR036412">
    <property type="entry name" value="HAD-like_sf"/>
</dbReference>
<dbReference type="GO" id="GO:0005391">
    <property type="term" value="F:P-type sodium:potassium-exchanging transporter activity"/>
    <property type="evidence" value="ECO:0007669"/>
    <property type="project" value="TreeGrafter"/>
</dbReference>
<evidence type="ECO:0000256" key="3">
    <source>
        <dbReference type="ARBA" id="ARBA00022475"/>
    </source>
</evidence>
<keyword evidence="3" id="KW-1003">Cell membrane</keyword>
<feature type="transmembrane region" description="Helical" evidence="11">
    <location>
        <begin position="248"/>
        <end position="265"/>
    </location>
</feature>
<feature type="transmembrane region" description="Helical" evidence="11">
    <location>
        <begin position="707"/>
        <end position="733"/>
    </location>
</feature>
<dbReference type="PANTHER" id="PTHR43294:SF21">
    <property type="entry name" value="CATION TRANSPORTING ATPASE"/>
    <property type="match status" value="1"/>
</dbReference>
<feature type="transmembrane region" description="Helical" evidence="11">
    <location>
        <begin position="788"/>
        <end position="808"/>
    </location>
</feature>
<feature type="domain" description="Cation-transporting P-type ATPase N-terminal" evidence="12">
    <location>
        <begin position="6"/>
        <end position="80"/>
    </location>
</feature>
<evidence type="ECO:0000256" key="2">
    <source>
        <dbReference type="ARBA" id="ARBA00005675"/>
    </source>
</evidence>
<protein>
    <submittedName>
        <fullName evidence="13">ATPase</fullName>
    </submittedName>
</protein>
<dbReference type="GO" id="GO:0006883">
    <property type="term" value="P:intracellular sodium ion homeostasis"/>
    <property type="evidence" value="ECO:0007669"/>
    <property type="project" value="TreeGrafter"/>
</dbReference>
<dbReference type="SUPFAM" id="SSF81665">
    <property type="entry name" value="Calcium ATPase, transmembrane domain M"/>
    <property type="match status" value="1"/>
</dbReference>
<keyword evidence="9 11" id="KW-1133">Transmembrane helix</keyword>
<dbReference type="SUPFAM" id="SSF56784">
    <property type="entry name" value="HAD-like"/>
    <property type="match status" value="1"/>
</dbReference>
<dbReference type="SFLD" id="SFLDS00003">
    <property type="entry name" value="Haloacid_Dehalogenase"/>
    <property type="match status" value="1"/>
</dbReference>
<dbReference type="InterPro" id="IPR023214">
    <property type="entry name" value="HAD_sf"/>
</dbReference>
<gene>
    <name evidence="13" type="ORF">GCM10011379_12550</name>
</gene>
<dbReference type="SFLD" id="SFLDF00027">
    <property type="entry name" value="p-type_atpase"/>
    <property type="match status" value="1"/>
</dbReference>
<dbReference type="InterPro" id="IPR006068">
    <property type="entry name" value="ATPase_P-typ_cation-transptr_C"/>
</dbReference>
<dbReference type="InterPro" id="IPR023299">
    <property type="entry name" value="ATPase_P-typ_cyto_dom_N"/>
</dbReference>
<feature type="transmembrane region" description="Helical" evidence="11">
    <location>
        <begin position="60"/>
        <end position="78"/>
    </location>
</feature>
<dbReference type="InterPro" id="IPR050510">
    <property type="entry name" value="Cation_transp_ATPase_P-type"/>
</dbReference>
<dbReference type="GO" id="GO:0030007">
    <property type="term" value="P:intracellular potassium ion homeostasis"/>
    <property type="evidence" value="ECO:0007669"/>
    <property type="project" value="TreeGrafter"/>
</dbReference>
<dbReference type="PRINTS" id="PR00120">
    <property type="entry name" value="HATPASE"/>
</dbReference>
<evidence type="ECO:0000259" key="12">
    <source>
        <dbReference type="SMART" id="SM00831"/>
    </source>
</evidence>
<dbReference type="Pfam" id="PF00689">
    <property type="entry name" value="Cation_ATPase_C"/>
    <property type="match status" value="1"/>
</dbReference>
<evidence type="ECO:0000256" key="10">
    <source>
        <dbReference type="ARBA" id="ARBA00023136"/>
    </source>
</evidence>
<dbReference type="GO" id="GO:1902600">
    <property type="term" value="P:proton transmembrane transport"/>
    <property type="evidence" value="ECO:0007669"/>
    <property type="project" value="TreeGrafter"/>
</dbReference>
<keyword evidence="4 11" id="KW-0812">Transmembrane</keyword>
<dbReference type="GO" id="GO:0036376">
    <property type="term" value="P:sodium ion export across plasma membrane"/>
    <property type="evidence" value="ECO:0007669"/>
    <property type="project" value="TreeGrafter"/>
</dbReference>
<dbReference type="SUPFAM" id="SSF81660">
    <property type="entry name" value="Metal cation-transporting ATPase, ATP-binding domain N"/>
    <property type="match status" value="1"/>
</dbReference>
<comment type="similarity">
    <text evidence="2">Belongs to the cation transport ATPase (P-type) (TC 3.A.3) family. Type IIA subfamily.</text>
</comment>
<keyword evidence="5" id="KW-0479">Metal-binding</keyword>
<dbReference type="InterPro" id="IPR004014">
    <property type="entry name" value="ATPase_P-typ_cation-transptr_N"/>
</dbReference>
<dbReference type="PROSITE" id="PS00154">
    <property type="entry name" value="ATPASE_E1_E2"/>
    <property type="match status" value="1"/>
</dbReference>
<dbReference type="Gene3D" id="1.20.1110.10">
    <property type="entry name" value="Calcium-transporting ATPase, transmembrane domain"/>
    <property type="match status" value="1"/>
</dbReference>
<dbReference type="RefSeq" id="WP_188951113.1">
    <property type="nucleotide sequence ID" value="NZ_BMIB01000001.1"/>
</dbReference>
<proteinExistence type="inferred from homology"/>
<keyword evidence="10 11" id="KW-0472">Membrane</keyword>
<keyword evidence="7" id="KW-0067">ATP-binding</keyword>
<feature type="transmembrane region" description="Helical" evidence="11">
    <location>
        <begin position="754"/>
        <end position="773"/>
    </location>
</feature>
<evidence type="ECO:0000256" key="8">
    <source>
        <dbReference type="ARBA" id="ARBA00022967"/>
    </source>
</evidence>
<evidence type="ECO:0000256" key="11">
    <source>
        <dbReference type="SAM" id="Phobius"/>
    </source>
</evidence>
<feature type="transmembrane region" description="Helical" evidence="11">
    <location>
        <begin position="820"/>
        <end position="841"/>
    </location>
</feature>
<dbReference type="InterPro" id="IPR008250">
    <property type="entry name" value="ATPase_P-typ_transduc_dom_A_sf"/>
</dbReference>
<dbReference type="Pfam" id="PF13246">
    <property type="entry name" value="Cation_ATPase"/>
    <property type="match status" value="1"/>
</dbReference>
<dbReference type="InterPro" id="IPR044492">
    <property type="entry name" value="P_typ_ATPase_HD_dom"/>
</dbReference>
<dbReference type="InterPro" id="IPR023298">
    <property type="entry name" value="ATPase_P-typ_TM_dom_sf"/>
</dbReference>
<evidence type="ECO:0000256" key="6">
    <source>
        <dbReference type="ARBA" id="ARBA00022741"/>
    </source>
</evidence>
<dbReference type="Proteomes" id="UP000627292">
    <property type="component" value="Unassembled WGS sequence"/>
</dbReference>
<reference evidence="13" key="2">
    <citation type="submission" date="2020-09" db="EMBL/GenBank/DDBJ databases">
        <authorList>
            <person name="Sun Q."/>
            <person name="Zhou Y."/>
        </authorList>
    </citation>
    <scope>NUCLEOTIDE SEQUENCE</scope>
    <source>
        <strain evidence="13">CGMCC 1.15290</strain>
    </source>
</reference>
<dbReference type="FunFam" id="2.70.150.10:FF:000016">
    <property type="entry name" value="Calcium-transporting P-type ATPase putative"/>
    <property type="match status" value="1"/>
</dbReference>
<evidence type="ECO:0000313" key="13">
    <source>
        <dbReference type="EMBL" id="GGH62519.1"/>
    </source>
</evidence>
<evidence type="ECO:0000256" key="5">
    <source>
        <dbReference type="ARBA" id="ARBA00022723"/>
    </source>
</evidence>
<comment type="caution">
    <text evidence="13">The sequence shown here is derived from an EMBL/GenBank/DDBJ whole genome shotgun (WGS) entry which is preliminary data.</text>
</comment>
<dbReference type="PRINTS" id="PR00119">
    <property type="entry name" value="CATATPASE"/>
</dbReference>
<dbReference type="SFLD" id="SFLDG00002">
    <property type="entry name" value="C1.7:_P-type_atpase_like"/>
    <property type="match status" value="1"/>
</dbReference>
<dbReference type="Pfam" id="PF00690">
    <property type="entry name" value="Cation_ATPase_N"/>
    <property type="match status" value="1"/>
</dbReference>
<organism evidence="13 14">
    <name type="scientific">Filimonas zeae</name>
    <dbReference type="NCBI Taxonomy" id="1737353"/>
    <lineage>
        <taxon>Bacteria</taxon>
        <taxon>Pseudomonadati</taxon>
        <taxon>Bacteroidota</taxon>
        <taxon>Chitinophagia</taxon>
        <taxon>Chitinophagales</taxon>
        <taxon>Chitinophagaceae</taxon>
        <taxon>Filimonas</taxon>
    </lineage>
</organism>
<dbReference type="Gene3D" id="2.70.150.10">
    <property type="entry name" value="Calcium-transporting ATPase, cytoplasmic transduction domain A"/>
    <property type="match status" value="1"/>
</dbReference>
<keyword evidence="14" id="KW-1185">Reference proteome</keyword>
<feature type="transmembrane region" description="Helical" evidence="11">
    <location>
        <begin position="277"/>
        <end position="298"/>
    </location>
</feature>
<evidence type="ECO:0000256" key="1">
    <source>
        <dbReference type="ARBA" id="ARBA00004651"/>
    </source>
</evidence>
<comment type="subcellular location">
    <subcellularLocation>
        <location evidence="1">Cell membrane</location>
        <topology evidence="1">Multi-pass membrane protein</topology>
    </subcellularLocation>
</comment>
<reference evidence="13" key="1">
    <citation type="journal article" date="2014" name="Int. J. Syst. Evol. Microbiol.">
        <title>Complete genome sequence of Corynebacterium casei LMG S-19264T (=DSM 44701T), isolated from a smear-ripened cheese.</title>
        <authorList>
            <consortium name="US DOE Joint Genome Institute (JGI-PGF)"/>
            <person name="Walter F."/>
            <person name="Albersmeier A."/>
            <person name="Kalinowski J."/>
            <person name="Ruckert C."/>
        </authorList>
    </citation>
    <scope>NUCLEOTIDE SEQUENCE</scope>
    <source>
        <strain evidence="13">CGMCC 1.15290</strain>
    </source>
</reference>
<dbReference type="SUPFAM" id="SSF81653">
    <property type="entry name" value="Calcium ATPase, transduction domain A"/>
    <property type="match status" value="1"/>
</dbReference>
<dbReference type="GO" id="GO:0005886">
    <property type="term" value="C:plasma membrane"/>
    <property type="evidence" value="ECO:0007669"/>
    <property type="project" value="UniProtKB-SubCell"/>
</dbReference>
<sequence>MAENTPVYNAESTAVARELGTDTAKGLAADRITELLEKHGKNVTSSGTRVRPFLILLNQLKSPVVYLLAGAAGLSFFFKEYADAVAILVVIAVNTIIGFIMEWQAARSMEALSKMTQQQARVLRDGKVQEISADDIVPGDILLVEAGDMVPADGRLAEATQLQADESALTGESVPVDKNTDTLQGDVPLAERHNMLFKGTFIRKGNARLICTTTGMNTELGAIASMVQSAKKAATPLEKKLDNFSKRLMGITLVIVAIIFIAGLLNKVPVQEMLETSIALAVAAIPEGLPIVATLALARGMMLMARRNVIVKKLSAVETLGSVTVICTDKTGTLTENRMDVTAVNLPPGEEIAIQDKPEKQDNAAWDSLLKVAVLCNNASVDTSKEEAAKGIGDPLEVSLLEFAAKAGANAEEWRKQYSRVKEMPFDSDVKIMSTLQRKEGGFIITAKGATENLLEHCTQILQDGQPAPLEEGERKKWLDHTEALAAKGLKPLAFALRETDQEPQQLAEELVFVGLAGFLDPPREDVKQAIAECHHAHIQIMMLTGDHPATALNIAGQLDIGEQEEKVITGKDMPDTEGLSNEQKTTWRKASVFARVSPKQKLDLVSVLQENHDIVAMTGDGVNDAPALKKADIGIAMGIRGTQVTQEVADMILKDDAFSSIVDAVKQGRIIFDNIRLFVIFLLSCNLSELLVIGVCAAFNLPFQLFALQILFINLITDVLPALALGVADGNAEVMKKKPKDPRQPLLDKRRWISIWIYSAVIAAASLGAAWVGELQGEASAASNNTFFFTLIFCQLLHVLNMASAKASFFNNEVFRNRYVWLAMLSSLGITLLTLVVPALSRALRVESMTQLDWFLASGFSIGSVLVIRILKKLNLIV</sequence>
<feature type="transmembrane region" description="Helical" evidence="11">
    <location>
        <begin position="678"/>
        <end position="701"/>
    </location>
</feature>
<dbReference type="Gene3D" id="3.40.1110.10">
    <property type="entry name" value="Calcium-transporting ATPase, cytoplasmic domain N"/>
    <property type="match status" value="1"/>
</dbReference>
<feature type="transmembrane region" description="Helical" evidence="11">
    <location>
        <begin position="84"/>
        <end position="105"/>
    </location>
</feature>
<keyword evidence="6" id="KW-0547">Nucleotide-binding</keyword>
<accession>A0A917ISY7</accession>
<evidence type="ECO:0000256" key="4">
    <source>
        <dbReference type="ARBA" id="ARBA00022692"/>
    </source>
</evidence>
<dbReference type="AlphaFoldDB" id="A0A917ISY7"/>
<dbReference type="SMART" id="SM00831">
    <property type="entry name" value="Cation_ATPase_N"/>
    <property type="match status" value="1"/>
</dbReference>
<dbReference type="EMBL" id="BMIB01000001">
    <property type="protein sequence ID" value="GGH62519.1"/>
    <property type="molecule type" value="Genomic_DNA"/>
</dbReference>
<dbReference type="GO" id="GO:0046872">
    <property type="term" value="F:metal ion binding"/>
    <property type="evidence" value="ECO:0007669"/>
    <property type="project" value="UniProtKB-KW"/>
</dbReference>
<dbReference type="GO" id="GO:0016887">
    <property type="term" value="F:ATP hydrolysis activity"/>
    <property type="evidence" value="ECO:0007669"/>
    <property type="project" value="InterPro"/>
</dbReference>